<gene>
    <name evidence="1" type="ORF">B0H16DRAFT_1344253</name>
</gene>
<sequence length="86" mass="9625">MSLHQQFCQTGSPNEITELLAGVKSRLNLMGVPDPLMVTVDNCCHVRNFILGVFANIKVLLDVHHFIMRCVVYDTVCVVRSASLHE</sequence>
<dbReference type="Proteomes" id="UP001215598">
    <property type="component" value="Unassembled WGS sequence"/>
</dbReference>
<evidence type="ECO:0000313" key="2">
    <source>
        <dbReference type="Proteomes" id="UP001215598"/>
    </source>
</evidence>
<protein>
    <submittedName>
        <fullName evidence="1">Uncharacterized protein</fullName>
    </submittedName>
</protein>
<evidence type="ECO:0000313" key="1">
    <source>
        <dbReference type="EMBL" id="KAJ7710185.1"/>
    </source>
</evidence>
<dbReference type="AlphaFoldDB" id="A0AAD7MC14"/>
<comment type="caution">
    <text evidence="1">The sequence shown here is derived from an EMBL/GenBank/DDBJ whole genome shotgun (WGS) entry which is preliminary data.</text>
</comment>
<reference evidence="1" key="1">
    <citation type="submission" date="2023-03" db="EMBL/GenBank/DDBJ databases">
        <title>Massive genome expansion in bonnet fungi (Mycena s.s.) driven by repeated elements and novel gene families across ecological guilds.</title>
        <authorList>
            <consortium name="Lawrence Berkeley National Laboratory"/>
            <person name="Harder C.B."/>
            <person name="Miyauchi S."/>
            <person name="Viragh M."/>
            <person name="Kuo A."/>
            <person name="Thoen E."/>
            <person name="Andreopoulos B."/>
            <person name="Lu D."/>
            <person name="Skrede I."/>
            <person name="Drula E."/>
            <person name="Henrissat B."/>
            <person name="Morin E."/>
            <person name="Kohler A."/>
            <person name="Barry K."/>
            <person name="LaButti K."/>
            <person name="Morin E."/>
            <person name="Salamov A."/>
            <person name="Lipzen A."/>
            <person name="Mereny Z."/>
            <person name="Hegedus B."/>
            <person name="Baldrian P."/>
            <person name="Stursova M."/>
            <person name="Weitz H."/>
            <person name="Taylor A."/>
            <person name="Grigoriev I.V."/>
            <person name="Nagy L.G."/>
            <person name="Martin F."/>
            <person name="Kauserud H."/>
        </authorList>
    </citation>
    <scope>NUCLEOTIDE SEQUENCE</scope>
    <source>
        <strain evidence="1">CBHHK182m</strain>
    </source>
</reference>
<accession>A0AAD7MC14</accession>
<organism evidence="1 2">
    <name type="scientific">Mycena metata</name>
    <dbReference type="NCBI Taxonomy" id="1033252"/>
    <lineage>
        <taxon>Eukaryota</taxon>
        <taxon>Fungi</taxon>
        <taxon>Dikarya</taxon>
        <taxon>Basidiomycota</taxon>
        <taxon>Agaricomycotina</taxon>
        <taxon>Agaricomycetes</taxon>
        <taxon>Agaricomycetidae</taxon>
        <taxon>Agaricales</taxon>
        <taxon>Marasmiineae</taxon>
        <taxon>Mycenaceae</taxon>
        <taxon>Mycena</taxon>
    </lineage>
</organism>
<proteinExistence type="predicted"/>
<name>A0AAD7MC14_9AGAR</name>
<dbReference type="EMBL" id="JARKIB010000412">
    <property type="protein sequence ID" value="KAJ7710185.1"/>
    <property type="molecule type" value="Genomic_DNA"/>
</dbReference>
<keyword evidence="2" id="KW-1185">Reference proteome</keyword>